<feature type="transmembrane region" description="Helical" evidence="1">
    <location>
        <begin position="211"/>
        <end position="230"/>
    </location>
</feature>
<sequence>MNDPTNYYHFLTVPTRESLHQKHRRYALDHADSVGGNSGISYRSPQNTRIDGQKLRTRQVNFFRKSTVKAFKRLGQSIAILVAITLLILMTVATWKGSAMTNDYGLAAFTMILVSTLLFSFAYLTASYISNKSFVFLVIVLLVIALLKIILILNYKLGPASDYWTYHYLAYARASGIPWTTSLVGMNSSWPHVLNIALLYSIPYSLIGTSYITAQIINITLTFFDALLIYKLCASIINKQAGIFSALIFSLIPSYFLYSLLNGAEPMFMTFVLGMLVCFDTFMKRDEFTPNIRWFTSVVSLFILAVLAYMVRPTIAIWLVAGLLFLIFRQDTKPVNTNLRFKRYLFYLAFFAAFFLFSALSSNIYSLLYHLPIGTSSSMDRYSLATGTSSMTNGAFNEKIYKIMNKNHHRYPDVKERNQHIDKDLNQQIYQNVDQLNDTHHWGIFLDQKYTQFSSESYGYDWLLYNSSRKNIHSKTYYHLRTPLVVLSTIFFEFVLVLCIITLSVILLFSPILRKSTDILNKLFYFALLLDGFILGSMIFEV</sequence>
<dbReference type="EMBL" id="AZFA01000002">
    <property type="protein sequence ID" value="KRL68137.1"/>
    <property type="molecule type" value="Genomic_DNA"/>
</dbReference>
<dbReference type="Pfam" id="PF13231">
    <property type="entry name" value="PMT_2"/>
    <property type="match status" value="1"/>
</dbReference>
<feature type="transmembrane region" description="Helical" evidence="1">
    <location>
        <begin position="74"/>
        <end position="95"/>
    </location>
</feature>
<feature type="transmembrane region" description="Helical" evidence="1">
    <location>
        <begin position="523"/>
        <end position="540"/>
    </location>
</feature>
<comment type="caution">
    <text evidence="3">The sequence shown here is derived from an EMBL/GenBank/DDBJ whole genome shotgun (WGS) entry which is preliminary data.</text>
</comment>
<keyword evidence="1" id="KW-0472">Membrane</keyword>
<dbReference type="InterPro" id="IPR038731">
    <property type="entry name" value="RgtA/B/C-like"/>
</dbReference>
<keyword evidence="4" id="KW-1185">Reference proteome</keyword>
<dbReference type="PATRIC" id="fig|1423815.3.peg.895"/>
<feature type="transmembrane region" description="Helical" evidence="1">
    <location>
        <begin position="107"/>
        <end position="126"/>
    </location>
</feature>
<dbReference type="eggNOG" id="COG1807">
    <property type="taxonomic scope" value="Bacteria"/>
</dbReference>
<keyword evidence="1" id="KW-1133">Transmembrane helix</keyword>
<feature type="transmembrane region" description="Helical" evidence="1">
    <location>
        <begin position="344"/>
        <end position="368"/>
    </location>
</feature>
<protein>
    <submittedName>
        <fullName evidence="3">Integral membrane protein</fullName>
    </submittedName>
</protein>
<keyword evidence="1" id="KW-0812">Transmembrane</keyword>
<dbReference type="OrthoDB" id="2259569at2"/>
<evidence type="ECO:0000259" key="2">
    <source>
        <dbReference type="Pfam" id="PF13231"/>
    </source>
</evidence>
<feature type="transmembrane region" description="Helical" evidence="1">
    <location>
        <begin position="484"/>
        <end position="511"/>
    </location>
</feature>
<evidence type="ECO:0000256" key="1">
    <source>
        <dbReference type="SAM" id="Phobius"/>
    </source>
</evidence>
<feature type="transmembrane region" description="Helical" evidence="1">
    <location>
        <begin position="242"/>
        <end position="261"/>
    </location>
</feature>
<feature type="domain" description="Glycosyltransferase RgtA/B/C/D-like" evidence="2">
    <location>
        <begin position="197"/>
        <end position="357"/>
    </location>
</feature>
<accession>A0A0R1SH72</accession>
<feature type="transmembrane region" description="Helical" evidence="1">
    <location>
        <begin position="133"/>
        <end position="155"/>
    </location>
</feature>
<evidence type="ECO:0000313" key="4">
    <source>
        <dbReference type="Proteomes" id="UP000051647"/>
    </source>
</evidence>
<feature type="transmembrane region" description="Helical" evidence="1">
    <location>
        <begin position="315"/>
        <end position="332"/>
    </location>
</feature>
<evidence type="ECO:0000313" key="3">
    <source>
        <dbReference type="EMBL" id="KRL68137.1"/>
    </source>
</evidence>
<dbReference type="STRING" id="1423815.FC27_GL000877"/>
<proteinExistence type="predicted"/>
<gene>
    <name evidence="3" type="ORF">FC27_GL000877</name>
</gene>
<dbReference type="RefSeq" id="WP_010623978.1">
    <property type="nucleotide sequence ID" value="NZ_AZFA01000002.1"/>
</dbReference>
<name>A0A0R1SH72_9LACO</name>
<dbReference type="Proteomes" id="UP000051647">
    <property type="component" value="Unassembled WGS sequence"/>
</dbReference>
<dbReference type="AlphaFoldDB" id="A0A0R1SH72"/>
<organism evidence="3 4">
    <name type="scientific">Companilactobacillus versmoldensis DSM 14857 = KCTC 3814</name>
    <dbReference type="NCBI Taxonomy" id="1423815"/>
    <lineage>
        <taxon>Bacteria</taxon>
        <taxon>Bacillati</taxon>
        <taxon>Bacillota</taxon>
        <taxon>Bacilli</taxon>
        <taxon>Lactobacillales</taxon>
        <taxon>Lactobacillaceae</taxon>
        <taxon>Companilactobacillus</taxon>
    </lineage>
</organism>
<reference evidence="3 4" key="1">
    <citation type="journal article" date="2015" name="Genome Announc.">
        <title>Expanding the biotechnology potential of lactobacilli through comparative genomics of 213 strains and associated genera.</title>
        <authorList>
            <person name="Sun Z."/>
            <person name="Harris H.M."/>
            <person name="McCann A."/>
            <person name="Guo C."/>
            <person name="Argimon S."/>
            <person name="Zhang W."/>
            <person name="Yang X."/>
            <person name="Jeffery I.B."/>
            <person name="Cooney J.C."/>
            <person name="Kagawa T.F."/>
            <person name="Liu W."/>
            <person name="Song Y."/>
            <person name="Salvetti E."/>
            <person name="Wrobel A."/>
            <person name="Rasinkangas P."/>
            <person name="Parkhill J."/>
            <person name="Rea M.C."/>
            <person name="O'Sullivan O."/>
            <person name="Ritari J."/>
            <person name="Douillard F.P."/>
            <person name="Paul Ross R."/>
            <person name="Yang R."/>
            <person name="Briner A.E."/>
            <person name="Felis G.E."/>
            <person name="de Vos W.M."/>
            <person name="Barrangou R."/>
            <person name="Klaenhammer T.R."/>
            <person name="Caufield P.W."/>
            <person name="Cui Y."/>
            <person name="Zhang H."/>
            <person name="O'Toole P.W."/>
        </authorList>
    </citation>
    <scope>NUCLEOTIDE SEQUENCE [LARGE SCALE GENOMIC DNA]</scope>
    <source>
        <strain evidence="3 4">DSM 14857</strain>
    </source>
</reference>